<dbReference type="Proteomes" id="UP001302652">
    <property type="component" value="Chromosome 1"/>
</dbReference>
<gene>
    <name evidence="2" type="ORF">RW095_31750</name>
</gene>
<protein>
    <submittedName>
        <fullName evidence="2">Uncharacterized protein</fullName>
    </submittedName>
</protein>
<reference evidence="2 3" key="1">
    <citation type="submission" date="2023-10" db="EMBL/GenBank/DDBJ databases">
        <title>Surface-active antibiotics is a multifunctional adaptation for post-fire microbes.</title>
        <authorList>
            <person name="Liu M.D."/>
            <person name="Du Y."/>
            <person name="Koupaei S.K."/>
            <person name="Kim N.R."/>
            <person name="Zhang W."/>
            <person name="Traxler M.F."/>
        </authorList>
    </citation>
    <scope>NUCLEOTIDE SEQUENCE [LARGE SCALE GENOMIC DNA]</scope>
    <source>
        <strain evidence="2 3">F3</strain>
    </source>
</reference>
<name>A0ABZ0EWC3_9BURK</name>
<evidence type="ECO:0000313" key="2">
    <source>
        <dbReference type="EMBL" id="WOD20737.1"/>
    </source>
</evidence>
<organism evidence="2 3">
    <name type="scientific">Paraburkholderia kirstenboschensis</name>
    <dbReference type="NCBI Taxonomy" id="1245436"/>
    <lineage>
        <taxon>Bacteria</taxon>
        <taxon>Pseudomonadati</taxon>
        <taxon>Pseudomonadota</taxon>
        <taxon>Betaproteobacteria</taxon>
        <taxon>Burkholderiales</taxon>
        <taxon>Burkholderiaceae</taxon>
        <taxon>Paraburkholderia</taxon>
    </lineage>
</organism>
<dbReference type="RefSeq" id="WP_317022633.1">
    <property type="nucleotide sequence ID" value="NZ_CP136513.1"/>
</dbReference>
<sequence>MKNDIVLSVVLYSYLDYAIFDVMLNGVGIGGANSHGTNGMITGIRVPSGAQALTWRDAGSGKTFSIRNTITLTEDQIPADARYLAVNIYPDNTAEFVFDESIPDPTPRGKIVDERRRHGK</sequence>
<evidence type="ECO:0000256" key="1">
    <source>
        <dbReference type="SAM" id="MobiDB-lite"/>
    </source>
</evidence>
<keyword evidence="3" id="KW-1185">Reference proteome</keyword>
<dbReference type="EMBL" id="CP136513">
    <property type="protein sequence ID" value="WOD20737.1"/>
    <property type="molecule type" value="Genomic_DNA"/>
</dbReference>
<feature type="compositionally biased region" description="Basic and acidic residues" evidence="1">
    <location>
        <begin position="110"/>
        <end position="120"/>
    </location>
</feature>
<feature type="region of interest" description="Disordered" evidence="1">
    <location>
        <begin position="99"/>
        <end position="120"/>
    </location>
</feature>
<accession>A0ABZ0EWC3</accession>
<proteinExistence type="predicted"/>
<evidence type="ECO:0000313" key="3">
    <source>
        <dbReference type="Proteomes" id="UP001302652"/>
    </source>
</evidence>